<dbReference type="InterPro" id="IPR050789">
    <property type="entry name" value="Diverse_Enzym_Activities"/>
</dbReference>
<dbReference type="SUPFAM" id="SSF56601">
    <property type="entry name" value="beta-lactamase/transpeptidase-like"/>
    <property type="match status" value="1"/>
</dbReference>
<sequence>MGKDLTPESITSICQTLENACADQERGIPGVTFVVADREGKQLFAHAAGKRGKGVDEPMTLDSVYWIASFTKMITGIACMQLVEQGKLSLDDVEQIESLCPELKDLKVVQEDGTVVEKKRGITLKMLLTHTAGFGYSFFHEQVRDYNRPIGFDEFSGHVYDVTQPLIFQPGEGFEYGASIDWAGIAVERVTGLLLNDYFHKYIFEPLGLRNITMLPSAEMKAKLAYMHSRNPDGTLSQRDHLLRWPLLARNKEETKGMLNSGGAGCFSTPQDYLVREANASRTYHPDLDILTTLLNDGTSPKTGKQILTKSTVDLMFQNHIPHMPNFGRQGNLLNKKPDLVNNVPDIYPLNNNEPQGWGLSFMITSSLTGRSVKSAMWAGIANLFWWCDREHGIAGVICTQILPFADAKLVPLWFDVEKKVYDGLK</sequence>
<proteinExistence type="predicted"/>
<dbReference type="Pfam" id="PF00144">
    <property type="entry name" value="Beta-lactamase"/>
    <property type="match status" value="1"/>
</dbReference>
<accession>A0A1J9RCD3</accession>
<dbReference type="STRING" id="1658174.A0A1J9RCD3"/>
<organism evidence="2 3">
    <name type="scientific">Blastomyces percursus</name>
    <dbReference type="NCBI Taxonomy" id="1658174"/>
    <lineage>
        <taxon>Eukaryota</taxon>
        <taxon>Fungi</taxon>
        <taxon>Dikarya</taxon>
        <taxon>Ascomycota</taxon>
        <taxon>Pezizomycotina</taxon>
        <taxon>Eurotiomycetes</taxon>
        <taxon>Eurotiomycetidae</taxon>
        <taxon>Onygenales</taxon>
        <taxon>Ajellomycetaceae</taxon>
        <taxon>Blastomyces</taxon>
    </lineage>
</organism>
<feature type="domain" description="Beta-lactamase-related" evidence="1">
    <location>
        <begin position="23"/>
        <end position="274"/>
    </location>
</feature>
<evidence type="ECO:0000313" key="3">
    <source>
        <dbReference type="Proteomes" id="UP000242791"/>
    </source>
</evidence>
<dbReference type="OrthoDB" id="428260at2759"/>
<dbReference type="Gene3D" id="3.40.710.10">
    <property type="entry name" value="DD-peptidase/beta-lactamase superfamily"/>
    <property type="match status" value="1"/>
</dbReference>
<reference evidence="2 3" key="1">
    <citation type="submission" date="2015-08" db="EMBL/GenBank/DDBJ databases">
        <title>Emmonsia species relationships and genome sequence.</title>
        <authorList>
            <person name="Cuomo C.A."/>
            <person name="Schwartz I.S."/>
            <person name="Kenyon C."/>
            <person name="De Hoog G.S."/>
            <person name="Govender N.P."/>
            <person name="Botha A."/>
            <person name="Moreno L."/>
            <person name="De Vries M."/>
            <person name="Munoz J.F."/>
            <person name="Stielow J.B."/>
        </authorList>
    </citation>
    <scope>NUCLEOTIDE SEQUENCE [LARGE SCALE GENOMIC DNA]</scope>
    <source>
        <strain evidence="2 3">EI222</strain>
    </source>
</reference>
<dbReference type="AlphaFoldDB" id="A0A1J9RCD3"/>
<evidence type="ECO:0000313" key="2">
    <source>
        <dbReference type="EMBL" id="OJD26167.1"/>
    </source>
</evidence>
<dbReference type="VEuPathDB" id="FungiDB:ACJ73_02460"/>
<dbReference type="InterPro" id="IPR012338">
    <property type="entry name" value="Beta-lactam/transpept-like"/>
</dbReference>
<gene>
    <name evidence="2" type="ORF">ACJ73_02460</name>
</gene>
<comment type="caution">
    <text evidence="2">The sequence shown here is derived from an EMBL/GenBank/DDBJ whole genome shotgun (WGS) entry which is preliminary data.</text>
</comment>
<evidence type="ECO:0000259" key="1">
    <source>
        <dbReference type="Pfam" id="PF00144"/>
    </source>
</evidence>
<keyword evidence="3" id="KW-1185">Reference proteome</keyword>
<dbReference type="PANTHER" id="PTHR43283">
    <property type="entry name" value="BETA-LACTAMASE-RELATED"/>
    <property type="match status" value="1"/>
</dbReference>
<protein>
    <recommendedName>
        <fullName evidence="1">Beta-lactamase-related domain-containing protein</fullName>
    </recommendedName>
</protein>
<dbReference type="PANTHER" id="PTHR43283:SF3">
    <property type="entry name" value="BETA-LACTAMASE FAMILY PROTEIN (AFU_ORTHOLOGUE AFUA_5G07500)"/>
    <property type="match status" value="1"/>
</dbReference>
<dbReference type="InterPro" id="IPR001466">
    <property type="entry name" value="Beta-lactam-related"/>
</dbReference>
<dbReference type="Proteomes" id="UP000242791">
    <property type="component" value="Unassembled WGS sequence"/>
</dbReference>
<name>A0A1J9RCD3_9EURO</name>
<dbReference type="EMBL" id="LGTZ01000264">
    <property type="protein sequence ID" value="OJD26167.1"/>
    <property type="molecule type" value="Genomic_DNA"/>
</dbReference>